<name>A0A1J9PSW5_9EURO</name>
<reference evidence="1 2" key="1">
    <citation type="submission" date="2015-07" db="EMBL/GenBank/DDBJ databases">
        <title>Emmonsia species relationships and genome sequence.</title>
        <authorList>
            <consortium name="The Broad Institute Genomics Platform"/>
            <person name="Cuomo C.A."/>
            <person name="Munoz J.F."/>
            <person name="Imamovic A."/>
            <person name="Priest M.E."/>
            <person name="Young S."/>
            <person name="Clay O.K."/>
            <person name="McEwen J.G."/>
        </authorList>
    </citation>
    <scope>NUCLEOTIDE SEQUENCE [LARGE SCALE GENOMIC DNA]</scope>
    <source>
        <strain evidence="1 2">UAMH 9510</strain>
    </source>
</reference>
<evidence type="ECO:0000313" key="2">
    <source>
        <dbReference type="Proteomes" id="UP000182235"/>
    </source>
</evidence>
<evidence type="ECO:0000313" key="1">
    <source>
        <dbReference type="EMBL" id="OJD19358.1"/>
    </source>
</evidence>
<dbReference type="Proteomes" id="UP000182235">
    <property type="component" value="Unassembled WGS sequence"/>
</dbReference>
<dbReference type="OrthoDB" id="4181419at2759"/>
<dbReference type="EMBL" id="LGRN01000012">
    <property type="protein sequence ID" value="OJD19358.1"/>
    <property type="molecule type" value="Genomic_DNA"/>
</dbReference>
<keyword evidence="2" id="KW-1185">Reference proteome</keyword>
<gene>
    <name evidence="1" type="ORF">AJ78_00720</name>
</gene>
<organism evidence="1 2">
    <name type="scientific">Emergomyces pasteurianus Ep9510</name>
    <dbReference type="NCBI Taxonomy" id="1447872"/>
    <lineage>
        <taxon>Eukaryota</taxon>
        <taxon>Fungi</taxon>
        <taxon>Dikarya</taxon>
        <taxon>Ascomycota</taxon>
        <taxon>Pezizomycotina</taxon>
        <taxon>Eurotiomycetes</taxon>
        <taxon>Eurotiomycetidae</taxon>
        <taxon>Onygenales</taxon>
        <taxon>Ajellomycetaceae</taxon>
        <taxon>Emergomyces</taxon>
    </lineage>
</organism>
<dbReference type="AlphaFoldDB" id="A0A1J9PSW5"/>
<comment type="caution">
    <text evidence="1">The sequence shown here is derived from an EMBL/GenBank/DDBJ whole genome shotgun (WGS) entry which is preliminary data.</text>
</comment>
<dbReference type="VEuPathDB" id="FungiDB:AJ78_00720"/>
<accession>A0A1J9PSW5</accession>
<sequence length="134" mass="15651">MTSIYLPSESATQTYEFQLFTALYDLNQYPRNHYKTKFKLYSVRKPDELYSVLSYARRAATMSEMSGESMLDAESLLKRPKRVILRLRVDEFDDCNPTEFDSAIMAYLASAGRPVDELQQRIHHSHTNLFSPQR</sequence>
<protein>
    <submittedName>
        <fullName evidence="1">Uncharacterized protein</fullName>
    </submittedName>
</protein>
<proteinExistence type="predicted"/>